<comment type="catalytic activity">
    <reaction evidence="10 15">
        <text>2'-deoxycytidine + H2O + H(+) = 2'-deoxyuridine + NH4(+)</text>
        <dbReference type="Rhea" id="RHEA:13433"/>
        <dbReference type="ChEBI" id="CHEBI:15377"/>
        <dbReference type="ChEBI" id="CHEBI:15378"/>
        <dbReference type="ChEBI" id="CHEBI:15698"/>
        <dbReference type="ChEBI" id="CHEBI:16450"/>
        <dbReference type="ChEBI" id="CHEBI:28938"/>
        <dbReference type="EC" id="3.5.4.5"/>
    </reaction>
</comment>
<feature type="active site" description="Proton donor" evidence="12">
    <location>
        <position position="72"/>
    </location>
</feature>
<feature type="domain" description="CMP/dCMP-type deaminase" evidence="16">
    <location>
        <begin position="17"/>
        <end position="146"/>
    </location>
</feature>
<evidence type="ECO:0000256" key="3">
    <source>
        <dbReference type="ARBA" id="ARBA00006576"/>
    </source>
</evidence>
<evidence type="ECO:0000256" key="7">
    <source>
        <dbReference type="ARBA" id="ARBA00022801"/>
    </source>
</evidence>
<evidence type="ECO:0000256" key="11">
    <source>
        <dbReference type="ARBA" id="ARBA00049558"/>
    </source>
</evidence>
<comment type="function">
    <text evidence="2 15">This enzyme scavenges exogenous and endogenous cytidine and 2'-deoxycytidine for UMP synthesis.</text>
</comment>
<protein>
    <recommendedName>
        <fullName evidence="5 15">Cytidine deaminase</fullName>
        <ecNumber evidence="4 15">3.5.4.5</ecNumber>
    </recommendedName>
    <alternativeName>
        <fullName evidence="9 15">Cytidine aminohydrolase</fullName>
    </alternativeName>
</protein>
<evidence type="ECO:0000256" key="13">
    <source>
        <dbReference type="PIRSR" id="PIRSR606262-2"/>
    </source>
</evidence>
<evidence type="ECO:0000256" key="5">
    <source>
        <dbReference type="ARBA" id="ARBA00018266"/>
    </source>
</evidence>
<dbReference type="GO" id="GO:0055086">
    <property type="term" value="P:nucleobase-containing small molecule metabolic process"/>
    <property type="evidence" value="ECO:0007669"/>
    <property type="project" value="UniProtKB-ARBA"/>
</dbReference>
<evidence type="ECO:0000256" key="1">
    <source>
        <dbReference type="ARBA" id="ARBA00001947"/>
    </source>
</evidence>
<evidence type="ECO:0000256" key="15">
    <source>
        <dbReference type="RuleBase" id="RU364006"/>
    </source>
</evidence>
<evidence type="ECO:0000256" key="12">
    <source>
        <dbReference type="PIRSR" id="PIRSR606262-1"/>
    </source>
</evidence>
<feature type="binding site" evidence="14">
    <location>
        <position position="104"/>
    </location>
    <ligand>
        <name>Zn(2+)</name>
        <dbReference type="ChEBI" id="CHEBI:29105"/>
        <note>catalytic</note>
    </ligand>
</feature>
<evidence type="ECO:0000313" key="18">
    <source>
        <dbReference type="Proteomes" id="UP000823633"/>
    </source>
</evidence>
<dbReference type="Proteomes" id="UP000823633">
    <property type="component" value="Unassembled WGS sequence"/>
</dbReference>
<evidence type="ECO:0000259" key="16">
    <source>
        <dbReference type="PROSITE" id="PS51747"/>
    </source>
</evidence>
<sequence length="150" mass="16255">MLYGANDIVLPSGRPLVDLDVMRTLARQAREHAYAPYSRFKVGACLLSAATGRMYTGCNVENSSYGATVCAERNAILHAIAEEGVVGVEALVVVSDDDPPAPPCALCLQVLAEFSRPDTRVILFSVDGKCVEYSFAELLPNPFIFPTMRQ</sequence>
<comment type="catalytic activity">
    <reaction evidence="11 15">
        <text>cytidine + H2O + H(+) = uridine + NH4(+)</text>
        <dbReference type="Rhea" id="RHEA:16069"/>
        <dbReference type="ChEBI" id="CHEBI:15377"/>
        <dbReference type="ChEBI" id="CHEBI:15378"/>
        <dbReference type="ChEBI" id="CHEBI:16704"/>
        <dbReference type="ChEBI" id="CHEBI:17562"/>
        <dbReference type="ChEBI" id="CHEBI:28938"/>
        <dbReference type="EC" id="3.5.4.5"/>
    </reaction>
</comment>
<dbReference type="InterPro" id="IPR050202">
    <property type="entry name" value="Cyt/Deoxycyt_deaminase"/>
</dbReference>
<dbReference type="InterPro" id="IPR016193">
    <property type="entry name" value="Cytidine_deaminase-like"/>
</dbReference>
<evidence type="ECO:0000256" key="4">
    <source>
        <dbReference type="ARBA" id="ARBA00012783"/>
    </source>
</evidence>
<evidence type="ECO:0000256" key="6">
    <source>
        <dbReference type="ARBA" id="ARBA00022723"/>
    </source>
</evidence>
<keyword evidence="6 14" id="KW-0479">Metal-binding</keyword>
<keyword evidence="8 14" id="KW-0862">Zinc</keyword>
<dbReference type="GO" id="GO:0005829">
    <property type="term" value="C:cytosol"/>
    <property type="evidence" value="ECO:0007669"/>
    <property type="project" value="TreeGrafter"/>
</dbReference>
<evidence type="ECO:0000256" key="8">
    <source>
        <dbReference type="ARBA" id="ARBA00022833"/>
    </source>
</evidence>
<gene>
    <name evidence="17" type="primary">cdd</name>
    <name evidence="17" type="ORF">IAC42_09375</name>
</gene>
<dbReference type="EMBL" id="JADIMU010000064">
    <property type="protein sequence ID" value="MBO8443946.1"/>
    <property type="molecule type" value="Genomic_DNA"/>
</dbReference>
<dbReference type="SUPFAM" id="SSF53927">
    <property type="entry name" value="Cytidine deaminase-like"/>
    <property type="match status" value="1"/>
</dbReference>
<dbReference type="InterPro" id="IPR006262">
    <property type="entry name" value="Cyt_deam_tetra"/>
</dbReference>
<feature type="binding site" evidence="14">
    <location>
        <position position="70"/>
    </location>
    <ligand>
        <name>Zn(2+)</name>
        <dbReference type="ChEBI" id="CHEBI:29105"/>
        <note>catalytic</note>
    </ligand>
</feature>
<evidence type="ECO:0000256" key="14">
    <source>
        <dbReference type="PIRSR" id="PIRSR606262-3"/>
    </source>
</evidence>
<feature type="binding site" evidence="14">
    <location>
        <position position="107"/>
    </location>
    <ligand>
        <name>Zn(2+)</name>
        <dbReference type="ChEBI" id="CHEBI:29105"/>
        <note>catalytic</note>
    </ligand>
</feature>
<comment type="similarity">
    <text evidence="3 15">Belongs to the cytidine and deoxycytidylate deaminase family.</text>
</comment>
<proteinExistence type="inferred from homology"/>
<dbReference type="PROSITE" id="PS00903">
    <property type="entry name" value="CYT_DCMP_DEAMINASES_1"/>
    <property type="match status" value="1"/>
</dbReference>
<reference evidence="17" key="2">
    <citation type="journal article" date="2021" name="PeerJ">
        <title>Extensive microbial diversity within the chicken gut microbiome revealed by metagenomics and culture.</title>
        <authorList>
            <person name="Gilroy R."/>
            <person name="Ravi A."/>
            <person name="Getino M."/>
            <person name="Pursley I."/>
            <person name="Horton D.L."/>
            <person name="Alikhan N.F."/>
            <person name="Baker D."/>
            <person name="Gharbi K."/>
            <person name="Hall N."/>
            <person name="Watson M."/>
            <person name="Adriaenssens E.M."/>
            <person name="Foster-Nyarko E."/>
            <person name="Jarju S."/>
            <person name="Secka A."/>
            <person name="Antonio M."/>
            <person name="Oren A."/>
            <person name="Chaudhuri R.R."/>
            <person name="La Ragione R."/>
            <person name="Hildebrand F."/>
            <person name="Pallen M.J."/>
        </authorList>
    </citation>
    <scope>NUCLEOTIDE SEQUENCE</scope>
    <source>
        <strain evidence="17">11167</strain>
    </source>
</reference>
<evidence type="ECO:0000256" key="10">
    <source>
        <dbReference type="ARBA" id="ARBA00049252"/>
    </source>
</evidence>
<dbReference type="NCBIfam" id="TIGR01354">
    <property type="entry name" value="cyt_deam_tetra"/>
    <property type="match status" value="1"/>
</dbReference>
<dbReference type="AlphaFoldDB" id="A0A9D9E9Q8"/>
<dbReference type="PROSITE" id="PS51747">
    <property type="entry name" value="CYT_DCMP_DEAMINASES_2"/>
    <property type="match status" value="1"/>
</dbReference>
<evidence type="ECO:0000313" key="17">
    <source>
        <dbReference type="EMBL" id="MBO8443946.1"/>
    </source>
</evidence>
<dbReference type="GO" id="GO:0042802">
    <property type="term" value="F:identical protein binding"/>
    <property type="evidence" value="ECO:0007669"/>
    <property type="project" value="UniProtKB-ARBA"/>
</dbReference>
<dbReference type="GO" id="GO:0072527">
    <property type="term" value="P:pyrimidine-containing compound metabolic process"/>
    <property type="evidence" value="ECO:0007669"/>
    <property type="project" value="UniProtKB-ARBA"/>
</dbReference>
<comment type="cofactor">
    <cofactor evidence="1 14 15">
        <name>Zn(2+)</name>
        <dbReference type="ChEBI" id="CHEBI:29105"/>
    </cofactor>
</comment>
<evidence type="ECO:0000256" key="2">
    <source>
        <dbReference type="ARBA" id="ARBA00003949"/>
    </source>
</evidence>
<evidence type="ECO:0000256" key="9">
    <source>
        <dbReference type="ARBA" id="ARBA00032005"/>
    </source>
</evidence>
<dbReference type="NCBIfam" id="NF004064">
    <property type="entry name" value="PRK05578.1"/>
    <property type="match status" value="1"/>
</dbReference>
<dbReference type="PANTHER" id="PTHR11644:SF2">
    <property type="entry name" value="CYTIDINE DEAMINASE"/>
    <property type="match status" value="1"/>
</dbReference>
<dbReference type="EC" id="3.5.4.5" evidence="4 15"/>
<feature type="binding site" evidence="13">
    <location>
        <begin position="59"/>
        <end position="65"/>
    </location>
    <ligand>
        <name>substrate</name>
    </ligand>
</feature>
<accession>A0A9D9E9Q8</accession>
<dbReference type="CDD" id="cd01283">
    <property type="entry name" value="cytidine_deaminase"/>
    <property type="match status" value="1"/>
</dbReference>
<dbReference type="FunFam" id="3.40.140.10:FF:000008">
    <property type="entry name" value="Cytidine deaminase"/>
    <property type="match status" value="1"/>
</dbReference>
<name>A0A9D9E9Q8_9SPIR</name>
<dbReference type="PANTHER" id="PTHR11644">
    <property type="entry name" value="CYTIDINE DEAMINASE"/>
    <property type="match status" value="1"/>
</dbReference>
<dbReference type="Pfam" id="PF00383">
    <property type="entry name" value="dCMP_cyt_deam_1"/>
    <property type="match status" value="1"/>
</dbReference>
<dbReference type="Gene3D" id="3.40.140.10">
    <property type="entry name" value="Cytidine Deaminase, domain 2"/>
    <property type="match status" value="1"/>
</dbReference>
<keyword evidence="7 15" id="KW-0378">Hydrolase</keyword>
<organism evidence="17 18">
    <name type="scientific">Candidatus Aphodenecus pullistercoris</name>
    <dbReference type="NCBI Taxonomy" id="2840669"/>
    <lineage>
        <taxon>Bacteria</taxon>
        <taxon>Pseudomonadati</taxon>
        <taxon>Spirochaetota</taxon>
        <taxon>Spirochaetia</taxon>
        <taxon>Spirochaetales</taxon>
        <taxon>Candidatus Aphodenecus</taxon>
    </lineage>
</organism>
<dbReference type="InterPro" id="IPR002125">
    <property type="entry name" value="CMP_dCMP_dom"/>
</dbReference>
<dbReference type="GO" id="GO:0008270">
    <property type="term" value="F:zinc ion binding"/>
    <property type="evidence" value="ECO:0007669"/>
    <property type="project" value="UniProtKB-UniRule"/>
</dbReference>
<comment type="caution">
    <text evidence="17">The sequence shown here is derived from an EMBL/GenBank/DDBJ whole genome shotgun (WGS) entry which is preliminary data.</text>
</comment>
<dbReference type="GO" id="GO:0004126">
    <property type="term" value="F:cytidine deaminase activity"/>
    <property type="evidence" value="ECO:0007669"/>
    <property type="project" value="UniProtKB-UniRule"/>
</dbReference>
<dbReference type="InterPro" id="IPR016192">
    <property type="entry name" value="APOBEC/CMP_deaminase_Zn-bd"/>
</dbReference>
<reference evidence="17" key="1">
    <citation type="submission" date="2020-10" db="EMBL/GenBank/DDBJ databases">
        <authorList>
            <person name="Gilroy R."/>
        </authorList>
    </citation>
    <scope>NUCLEOTIDE SEQUENCE</scope>
    <source>
        <strain evidence="17">11167</strain>
    </source>
</reference>